<evidence type="ECO:0008006" key="3">
    <source>
        <dbReference type="Google" id="ProtNLM"/>
    </source>
</evidence>
<dbReference type="STRING" id="76193.A0A194RAS5"/>
<reference evidence="1 2" key="1">
    <citation type="journal article" date="2015" name="Nat. Commun.">
        <title>Outbred genome sequencing and CRISPR/Cas9 gene editing in butterflies.</title>
        <authorList>
            <person name="Li X."/>
            <person name="Fan D."/>
            <person name="Zhang W."/>
            <person name="Liu G."/>
            <person name="Zhang L."/>
            <person name="Zhao L."/>
            <person name="Fang X."/>
            <person name="Chen L."/>
            <person name="Dong Y."/>
            <person name="Chen Y."/>
            <person name="Ding Y."/>
            <person name="Zhao R."/>
            <person name="Feng M."/>
            <person name="Zhu Y."/>
            <person name="Feng Y."/>
            <person name="Jiang X."/>
            <person name="Zhu D."/>
            <person name="Xiang H."/>
            <person name="Feng X."/>
            <person name="Li S."/>
            <person name="Wang J."/>
            <person name="Zhang G."/>
            <person name="Kronforst M.R."/>
            <person name="Wang W."/>
        </authorList>
    </citation>
    <scope>NUCLEOTIDE SEQUENCE [LARGE SCALE GENOMIC DNA]</scope>
    <source>
        <strain evidence="1">Ya'a_city_454_Pm</strain>
        <tissue evidence="1">Whole body</tissue>
    </source>
</reference>
<dbReference type="AlphaFoldDB" id="A0A194RAS5"/>
<evidence type="ECO:0000313" key="1">
    <source>
        <dbReference type="EMBL" id="KPJ14707.1"/>
    </source>
</evidence>
<gene>
    <name evidence="1" type="ORF">RR48_06881</name>
</gene>
<organism evidence="1 2">
    <name type="scientific">Papilio machaon</name>
    <name type="common">Old World swallowtail butterfly</name>
    <dbReference type="NCBI Taxonomy" id="76193"/>
    <lineage>
        <taxon>Eukaryota</taxon>
        <taxon>Metazoa</taxon>
        <taxon>Ecdysozoa</taxon>
        <taxon>Arthropoda</taxon>
        <taxon>Hexapoda</taxon>
        <taxon>Insecta</taxon>
        <taxon>Pterygota</taxon>
        <taxon>Neoptera</taxon>
        <taxon>Endopterygota</taxon>
        <taxon>Lepidoptera</taxon>
        <taxon>Glossata</taxon>
        <taxon>Ditrysia</taxon>
        <taxon>Papilionoidea</taxon>
        <taxon>Papilionidae</taxon>
        <taxon>Papilioninae</taxon>
        <taxon>Papilio</taxon>
    </lineage>
</organism>
<dbReference type="PANTHER" id="PTHR33198:SF19">
    <property type="entry name" value="CCHC-TYPE DOMAIN-CONTAINING PROTEIN"/>
    <property type="match status" value="1"/>
</dbReference>
<dbReference type="EMBL" id="KQ460436">
    <property type="protein sequence ID" value="KPJ14707.1"/>
    <property type="molecule type" value="Genomic_DNA"/>
</dbReference>
<accession>A0A194RAS5</accession>
<protein>
    <recommendedName>
        <fullName evidence="3">Retrotransposon gag domain-containing protein</fullName>
    </recommendedName>
</protein>
<dbReference type="InParanoid" id="A0A194RAS5"/>
<dbReference type="PANTHER" id="PTHR33198">
    <property type="entry name" value="ANK_REP_REGION DOMAIN-CONTAINING PROTEIN-RELATED"/>
    <property type="match status" value="1"/>
</dbReference>
<dbReference type="Proteomes" id="UP000053240">
    <property type="component" value="Unassembled WGS sequence"/>
</dbReference>
<proteinExistence type="predicted"/>
<evidence type="ECO:0000313" key="2">
    <source>
        <dbReference type="Proteomes" id="UP000053240"/>
    </source>
</evidence>
<keyword evidence="2" id="KW-1185">Reference proteome</keyword>
<sequence>MNNALQPPPPFRFDDSVSNVTSGNITREWSKWKNSFKIYMKAIKLDKETPDVQVNVLLHVAGEKCQEIFEQFNEQFRTAEDLLIKFDGYFGGKKNLTIERHKFFGRNQQDCESMEQYISELNNRRLRGILPRAPTFLQPKIIDKNKIIKSLRKRQNYYITEGSDISPTKNYR</sequence>
<name>A0A194RAS5_PAPMA</name>